<dbReference type="STRING" id="455432.AWN90_17650"/>
<dbReference type="EMBL" id="LWGR01000003">
    <property type="protein sequence ID" value="KZM75238.1"/>
    <property type="molecule type" value="Genomic_DNA"/>
</dbReference>
<feature type="domain" description="Transcription regulator PadR N-terminal" evidence="1">
    <location>
        <begin position="15"/>
        <end position="90"/>
    </location>
</feature>
<keyword evidence="3" id="KW-1185">Reference proteome</keyword>
<dbReference type="InterPro" id="IPR005149">
    <property type="entry name" value="Tscrpt_reg_PadR_N"/>
</dbReference>
<dbReference type="PANTHER" id="PTHR33169:SF27">
    <property type="entry name" value="TRANSCRIPTIONAL REGULATOR PADR FAMILY PROTEIN"/>
    <property type="match status" value="1"/>
</dbReference>
<proteinExistence type="predicted"/>
<dbReference type="Pfam" id="PF03551">
    <property type="entry name" value="PadR"/>
    <property type="match status" value="1"/>
</dbReference>
<organism evidence="2 3">
    <name type="scientific">Nocardia terpenica</name>
    <dbReference type="NCBI Taxonomy" id="455432"/>
    <lineage>
        <taxon>Bacteria</taxon>
        <taxon>Bacillati</taxon>
        <taxon>Actinomycetota</taxon>
        <taxon>Actinomycetes</taxon>
        <taxon>Mycobacteriales</taxon>
        <taxon>Nocardiaceae</taxon>
        <taxon>Nocardia</taxon>
    </lineage>
</organism>
<accession>A0A164P816</accession>
<dbReference type="RefSeq" id="WP_067582240.1">
    <property type="nucleotide sequence ID" value="NZ_JABMCZ010000001.1"/>
</dbReference>
<dbReference type="PANTHER" id="PTHR33169">
    <property type="entry name" value="PADR-FAMILY TRANSCRIPTIONAL REGULATOR"/>
    <property type="match status" value="1"/>
</dbReference>
<reference evidence="2 3" key="1">
    <citation type="submission" date="2016-04" db="EMBL/GenBank/DDBJ databases">
        <authorList>
            <person name="Evans L.H."/>
            <person name="Alamgir A."/>
            <person name="Owens N."/>
            <person name="Weber N.D."/>
            <person name="Virtaneva K."/>
            <person name="Barbian K."/>
            <person name="Babar A."/>
            <person name="Rosenke K."/>
        </authorList>
    </citation>
    <scope>NUCLEOTIDE SEQUENCE [LARGE SCALE GENOMIC DNA]</scope>
    <source>
        <strain evidence="2 3">IFM 0406</strain>
    </source>
</reference>
<dbReference type="OrthoDB" id="8443918at2"/>
<dbReference type="InterPro" id="IPR036388">
    <property type="entry name" value="WH-like_DNA-bd_sf"/>
</dbReference>
<dbReference type="Proteomes" id="UP000076512">
    <property type="component" value="Unassembled WGS sequence"/>
</dbReference>
<sequence>MAKKRKVENLLGLAVLSVLVERPMHRYEIAAVLRSRGKERDMDIKWGSLYTVVQNLEKHGFLEVAGSERDGARPERTIYRLTAAGRTEMEDWTAELLSTPEPEHHRFVSGLSIMGLLSPDRVIALLGERVTKLDEVTATARAELTTMTAAGLPRLFLVEAEFSVAMLEAEAEWARTLRDQLASGAFPHIDLWRQWHADGTPPADIVAMVERGDFRAPKDS</sequence>
<gene>
    <name evidence="2" type="ORF">AWN90_17650</name>
</gene>
<evidence type="ECO:0000259" key="1">
    <source>
        <dbReference type="Pfam" id="PF03551"/>
    </source>
</evidence>
<protein>
    <submittedName>
        <fullName evidence="2">PadR family transcriptional regulator</fullName>
    </submittedName>
</protein>
<dbReference type="Gene3D" id="1.10.10.10">
    <property type="entry name" value="Winged helix-like DNA-binding domain superfamily/Winged helix DNA-binding domain"/>
    <property type="match status" value="1"/>
</dbReference>
<name>A0A164P816_9NOCA</name>
<dbReference type="InterPro" id="IPR036390">
    <property type="entry name" value="WH_DNA-bd_sf"/>
</dbReference>
<dbReference type="InterPro" id="IPR052509">
    <property type="entry name" value="Metal_resp_DNA-bind_regulator"/>
</dbReference>
<dbReference type="AlphaFoldDB" id="A0A164P816"/>
<dbReference type="SUPFAM" id="SSF46785">
    <property type="entry name" value="Winged helix' DNA-binding domain"/>
    <property type="match status" value="1"/>
</dbReference>
<evidence type="ECO:0000313" key="3">
    <source>
        <dbReference type="Proteomes" id="UP000076512"/>
    </source>
</evidence>
<evidence type="ECO:0000313" key="2">
    <source>
        <dbReference type="EMBL" id="KZM75238.1"/>
    </source>
</evidence>
<comment type="caution">
    <text evidence="2">The sequence shown here is derived from an EMBL/GenBank/DDBJ whole genome shotgun (WGS) entry which is preliminary data.</text>
</comment>